<keyword evidence="1" id="KW-0812">Transmembrane</keyword>
<reference evidence="3" key="1">
    <citation type="submission" date="2012-11" db="EMBL/GenBank/DDBJ databases">
        <authorList>
            <person name="Becker E.A."/>
            <person name="Seitzer P."/>
            <person name="Tritt A."/>
            <person name="Larsen D."/>
            <person name="Yao A."/>
            <person name="Wu D."/>
            <person name="Darling A."/>
            <person name="Eisen J.A."/>
            <person name="Facciotti M.T."/>
        </authorList>
    </citation>
    <scope>NUCLEOTIDE SEQUENCE [LARGE SCALE GENOMIC DNA]</scope>
    <source>
        <strain evidence="3">ATCC 29605 / DSM 3757 / JCM 8879 / NBRC 14742 / NCIMB 2012 / VKM B-1768 / DS2</strain>
    </source>
</reference>
<evidence type="ECO:0000313" key="2">
    <source>
        <dbReference type="EMBL" id="ELY28304.1"/>
    </source>
</evidence>
<organism evidence="2 3">
    <name type="scientific">Haloferax volcanii (strain ATCC 29605 / DSM 3757 / JCM 8879 / NBRC 14742 / NCIMB 2012 / VKM B-1768 / DS2)</name>
    <name type="common">Halobacterium volcanii</name>
    <dbReference type="NCBI Taxonomy" id="309800"/>
    <lineage>
        <taxon>Archaea</taxon>
        <taxon>Methanobacteriati</taxon>
        <taxon>Methanobacteriota</taxon>
        <taxon>Stenosarchaea group</taxon>
        <taxon>Halobacteria</taxon>
        <taxon>Halobacteriales</taxon>
        <taxon>Haloferacaceae</taxon>
        <taxon>Haloferax</taxon>
    </lineage>
</organism>
<keyword evidence="1" id="KW-0472">Membrane</keyword>
<feature type="transmembrane region" description="Helical" evidence="1">
    <location>
        <begin position="6"/>
        <end position="24"/>
    </location>
</feature>
<accession>L9UTX6</accession>
<sequence>MFALFAFATLVFLLGIVVIGYLAGAF</sequence>
<protein>
    <submittedName>
        <fullName evidence="2">Uncharacterized protein</fullName>
    </submittedName>
</protein>
<reference evidence="2 3" key="2">
    <citation type="journal article" date="2014" name="PLoS Genet.">
        <title>Phylogenetically driven sequencing of extremely halophilic archaea reveals strategies for static and dynamic osmo-response.</title>
        <authorList>
            <person name="Becker E.A."/>
            <person name="Seitzer P.M."/>
            <person name="Tritt A."/>
            <person name="Larsen D."/>
            <person name="Krusor M."/>
            <person name="Yao A.I."/>
            <person name="Wu D."/>
            <person name="Madern D."/>
            <person name="Eisen J.A."/>
            <person name="Darling A.E."/>
            <person name="Facciotti M.T."/>
        </authorList>
    </citation>
    <scope>NUCLEOTIDE SEQUENCE [LARGE SCALE GENOMIC DNA]</scope>
    <source>
        <strain evidence="3">ATCC 29605 / DSM 3757 / JCM 8879 / NBRC 14742 / NCIMB 2012 / VKM B-1768 / DS2</strain>
    </source>
</reference>
<dbReference type="Proteomes" id="UP000011532">
    <property type="component" value="Unassembled WGS sequence"/>
</dbReference>
<evidence type="ECO:0000313" key="3">
    <source>
        <dbReference type="Proteomes" id="UP000011532"/>
    </source>
</evidence>
<comment type="caution">
    <text evidence="2">The sequence shown here is derived from an EMBL/GenBank/DDBJ whole genome shotgun (WGS) entry which is preliminary data.</text>
</comment>
<evidence type="ECO:0000256" key="1">
    <source>
        <dbReference type="SAM" id="Phobius"/>
    </source>
</evidence>
<keyword evidence="1" id="KW-1133">Transmembrane helix</keyword>
<dbReference type="AlphaFoldDB" id="L9UTX6"/>
<proteinExistence type="predicted"/>
<gene>
    <name evidence="2" type="ORF">C498_11441</name>
</gene>
<dbReference type="PATRIC" id="fig|309800.29.peg.2182"/>
<name>L9UTX6_HALVD</name>
<dbReference type="EMBL" id="AOHU01000090">
    <property type="protein sequence ID" value="ELY28304.1"/>
    <property type="molecule type" value="Genomic_DNA"/>
</dbReference>